<comment type="subcellular location">
    <subcellularLocation>
        <location evidence="1">Cell membrane</location>
        <topology evidence="1">Multi-pass membrane protein</topology>
    </subcellularLocation>
</comment>
<keyword evidence="3" id="KW-1003">Cell membrane</keyword>
<evidence type="ECO:0000259" key="8">
    <source>
        <dbReference type="PROSITE" id="PS50850"/>
    </source>
</evidence>
<proteinExistence type="predicted"/>
<feature type="transmembrane region" description="Helical" evidence="7">
    <location>
        <begin position="42"/>
        <end position="62"/>
    </location>
</feature>
<evidence type="ECO:0000256" key="7">
    <source>
        <dbReference type="SAM" id="Phobius"/>
    </source>
</evidence>
<keyword evidence="4 7" id="KW-0812">Transmembrane</keyword>
<feature type="domain" description="Major facilitator superfamily (MFS) profile" evidence="8">
    <location>
        <begin position="8"/>
        <end position="396"/>
    </location>
</feature>
<dbReference type="EMBL" id="JBHSFW010000001">
    <property type="protein sequence ID" value="MFC4617502.1"/>
    <property type="molecule type" value="Genomic_DNA"/>
</dbReference>
<dbReference type="InterPro" id="IPR001958">
    <property type="entry name" value="Tet-R_TetA/multi-R_MdtG-like"/>
</dbReference>
<protein>
    <submittedName>
        <fullName evidence="9">MFS transporter</fullName>
    </submittedName>
</protein>
<comment type="caution">
    <text evidence="9">The sequence shown here is derived from an EMBL/GenBank/DDBJ whole genome shotgun (WGS) entry which is preliminary data.</text>
</comment>
<feature type="transmembrane region" description="Helical" evidence="7">
    <location>
        <begin position="345"/>
        <end position="366"/>
    </location>
</feature>
<feature type="transmembrane region" description="Helical" evidence="7">
    <location>
        <begin position="284"/>
        <end position="303"/>
    </location>
</feature>
<dbReference type="PROSITE" id="PS50850">
    <property type="entry name" value="MFS"/>
    <property type="match status" value="1"/>
</dbReference>
<feature type="transmembrane region" description="Helical" evidence="7">
    <location>
        <begin position="372"/>
        <end position="392"/>
    </location>
</feature>
<feature type="transmembrane region" description="Helical" evidence="7">
    <location>
        <begin position="216"/>
        <end position="238"/>
    </location>
</feature>
<evidence type="ECO:0000313" key="10">
    <source>
        <dbReference type="Proteomes" id="UP001596022"/>
    </source>
</evidence>
<dbReference type="PRINTS" id="PR01035">
    <property type="entry name" value="TCRTETA"/>
</dbReference>
<dbReference type="InterPro" id="IPR050189">
    <property type="entry name" value="MFS_Efflux_Transporters"/>
</dbReference>
<dbReference type="InterPro" id="IPR011701">
    <property type="entry name" value="MFS"/>
</dbReference>
<dbReference type="InterPro" id="IPR020846">
    <property type="entry name" value="MFS_dom"/>
</dbReference>
<evidence type="ECO:0000256" key="5">
    <source>
        <dbReference type="ARBA" id="ARBA00022989"/>
    </source>
</evidence>
<evidence type="ECO:0000313" key="9">
    <source>
        <dbReference type="EMBL" id="MFC4617502.1"/>
    </source>
</evidence>
<feature type="transmembrane region" description="Helical" evidence="7">
    <location>
        <begin position="309"/>
        <end position="333"/>
    </location>
</feature>
<feature type="transmembrane region" description="Helical" evidence="7">
    <location>
        <begin position="12"/>
        <end position="30"/>
    </location>
</feature>
<evidence type="ECO:0000256" key="4">
    <source>
        <dbReference type="ARBA" id="ARBA00022692"/>
    </source>
</evidence>
<dbReference type="InterPro" id="IPR036259">
    <property type="entry name" value="MFS_trans_sf"/>
</dbReference>
<name>A0ABV9GK56_9BACL</name>
<dbReference type="SUPFAM" id="SSF103473">
    <property type="entry name" value="MFS general substrate transporter"/>
    <property type="match status" value="1"/>
</dbReference>
<reference evidence="10" key="1">
    <citation type="journal article" date="2019" name="Int. J. Syst. Evol. Microbiol.">
        <title>The Global Catalogue of Microorganisms (GCM) 10K type strain sequencing project: providing services to taxonomists for standard genome sequencing and annotation.</title>
        <authorList>
            <consortium name="The Broad Institute Genomics Platform"/>
            <consortium name="The Broad Institute Genome Sequencing Center for Infectious Disease"/>
            <person name="Wu L."/>
            <person name="Ma J."/>
        </authorList>
    </citation>
    <scope>NUCLEOTIDE SEQUENCE [LARGE SCALE GENOMIC DNA]</scope>
    <source>
        <strain evidence="10">CGMCC 1.16306</strain>
    </source>
</reference>
<feature type="transmembrane region" description="Helical" evidence="7">
    <location>
        <begin position="74"/>
        <end position="95"/>
    </location>
</feature>
<organism evidence="9 10">
    <name type="scientific">Camelliibacillus cellulosilyticus</name>
    <dbReference type="NCBI Taxonomy" id="2174486"/>
    <lineage>
        <taxon>Bacteria</taxon>
        <taxon>Bacillati</taxon>
        <taxon>Bacillota</taxon>
        <taxon>Bacilli</taxon>
        <taxon>Bacillales</taxon>
        <taxon>Sporolactobacillaceae</taxon>
        <taxon>Camelliibacillus</taxon>
    </lineage>
</organism>
<accession>A0ABV9GK56</accession>
<sequence>MKEKKTMEVISLASIPLMMTLGNSMLIPVLPTIEHKLHISSLQSSLIITVYSVVAIIFIPIAGYLSDRIGRMKVIIPSLILTGIGGLVAGFGSMFFGQSYWLILIGRFLQGIGSSGAFPVVMPLVGDLFRSEKQVSAALGVLETANTFGKVLSPILGALFAAVIWYFPFFAIPMLCLISIIMVGASVKVPKNNDQAPPFHTFIKNIKAIFKQKGRWLVAIFAIGCIIMFILFGTLFYLSEILESHYHVKSVRKGIIIAMPLFALSIASLVTGKQIGQNKILMKWLTVAGMFLTMVSMVLLSFQMNIRLFLFWLFIGGVGIGVALPTLDAFITIGIEKENRGTITSLYSSMRYIGVALGPPLFALMMKGSVRLMFLVAAATALAGAIFALLAIKPKAKKPKEEPTNNPKLKPI</sequence>
<evidence type="ECO:0000256" key="2">
    <source>
        <dbReference type="ARBA" id="ARBA00022448"/>
    </source>
</evidence>
<dbReference type="RefSeq" id="WP_376844543.1">
    <property type="nucleotide sequence ID" value="NZ_JBHSFW010000001.1"/>
</dbReference>
<keyword evidence="5 7" id="KW-1133">Transmembrane helix</keyword>
<dbReference type="CDD" id="cd17474">
    <property type="entry name" value="MFS_YfmO_like"/>
    <property type="match status" value="1"/>
</dbReference>
<evidence type="ECO:0000256" key="6">
    <source>
        <dbReference type="ARBA" id="ARBA00023136"/>
    </source>
</evidence>
<evidence type="ECO:0000256" key="3">
    <source>
        <dbReference type="ARBA" id="ARBA00022475"/>
    </source>
</evidence>
<dbReference type="PANTHER" id="PTHR43124:SF3">
    <property type="entry name" value="CHLORAMPHENICOL EFFLUX PUMP RV0191"/>
    <property type="match status" value="1"/>
</dbReference>
<keyword evidence="10" id="KW-1185">Reference proteome</keyword>
<dbReference type="Gene3D" id="1.20.1250.20">
    <property type="entry name" value="MFS general substrate transporter like domains"/>
    <property type="match status" value="1"/>
</dbReference>
<evidence type="ECO:0000256" key="1">
    <source>
        <dbReference type="ARBA" id="ARBA00004651"/>
    </source>
</evidence>
<keyword evidence="2" id="KW-0813">Transport</keyword>
<dbReference type="PANTHER" id="PTHR43124">
    <property type="entry name" value="PURINE EFFLUX PUMP PBUE"/>
    <property type="match status" value="1"/>
</dbReference>
<dbReference type="Pfam" id="PF07690">
    <property type="entry name" value="MFS_1"/>
    <property type="match status" value="1"/>
</dbReference>
<gene>
    <name evidence="9" type="ORF">ACFO4N_02015</name>
</gene>
<keyword evidence="6 7" id="KW-0472">Membrane</keyword>
<feature type="transmembrane region" description="Helical" evidence="7">
    <location>
        <begin position="163"/>
        <end position="185"/>
    </location>
</feature>
<feature type="transmembrane region" description="Helical" evidence="7">
    <location>
        <begin position="250"/>
        <end position="272"/>
    </location>
</feature>
<dbReference type="Proteomes" id="UP001596022">
    <property type="component" value="Unassembled WGS sequence"/>
</dbReference>